<comment type="subcellular location">
    <subcellularLocation>
        <location evidence="6">Cytoplasm</location>
    </subcellularLocation>
</comment>
<feature type="active site" evidence="6 7">
    <location>
        <position position="167"/>
    </location>
</feature>
<dbReference type="SUPFAM" id="SSF52738">
    <property type="entry name" value="Methylesterase CheB, C-terminal domain"/>
    <property type="match status" value="1"/>
</dbReference>
<dbReference type="InterPro" id="IPR011006">
    <property type="entry name" value="CheY-like_superfamily"/>
</dbReference>
<feature type="domain" description="Response regulatory" evidence="9">
    <location>
        <begin position="8"/>
        <end position="122"/>
    </location>
</feature>
<comment type="PTM">
    <text evidence="6">Phosphorylated by CheA. Phosphorylation of the N-terminal regulatory domain activates the methylesterase activity.</text>
</comment>
<evidence type="ECO:0000256" key="3">
    <source>
        <dbReference type="ARBA" id="ARBA00022801"/>
    </source>
</evidence>
<dbReference type="InterPro" id="IPR035909">
    <property type="entry name" value="CheB_C"/>
</dbReference>
<dbReference type="OrthoDB" id="9793421at2"/>
<evidence type="ECO:0000313" key="11">
    <source>
        <dbReference type="EMBL" id="SUQ12769.1"/>
    </source>
</evidence>
<comment type="function">
    <text evidence="6">Involved in chemotaxis. Part of a chemotaxis signal transduction system that modulates chemotaxis in response to various stimuli. Catalyzes the demethylation of specific methylglutamate residues introduced into the chemoreceptors (methyl-accepting chemotaxis proteins or MCP) by CheR. Also mediates the irreversible deamidation of specific glutamine residues to glutamic acid.</text>
</comment>
<dbReference type="PANTHER" id="PTHR42872:SF6">
    <property type="entry name" value="PROTEIN-GLUTAMATE METHYLESTERASE_PROTEIN-GLUTAMINE GLUTAMINASE"/>
    <property type="match status" value="1"/>
</dbReference>
<feature type="active site" evidence="6 7">
    <location>
        <position position="193"/>
    </location>
</feature>
<keyword evidence="6 8" id="KW-0597">Phosphoprotein</keyword>
<dbReference type="SMART" id="SM00448">
    <property type="entry name" value="REC"/>
    <property type="match status" value="1"/>
</dbReference>
<evidence type="ECO:0000259" key="10">
    <source>
        <dbReference type="PROSITE" id="PS50122"/>
    </source>
</evidence>
<dbReference type="PANTHER" id="PTHR42872">
    <property type="entry name" value="PROTEIN-GLUTAMATE METHYLESTERASE/PROTEIN-GLUTAMINE GLUTAMINASE"/>
    <property type="match status" value="1"/>
</dbReference>
<feature type="domain" description="CheB-type methylesterase" evidence="10">
    <location>
        <begin position="154"/>
        <end position="348"/>
    </location>
</feature>
<evidence type="ECO:0000256" key="5">
    <source>
        <dbReference type="ARBA" id="ARBA00048267"/>
    </source>
</evidence>
<dbReference type="AlphaFoldDB" id="A0A316A3L9"/>
<organism evidence="11 12">
    <name type="scientific">Faecalicatena contorta</name>
    <dbReference type="NCBI Taxonomy" id="39482"/>
    <lineage>
        <taxon>Bacteria</taxon>
        <taxon>Bacillati</taxon>
        <taxon>Bacillota</taxon>
        <taxon>Clostridia</taxon>
        <taxon>Lachnospirales</taxon>
        <taxon>Lachnospiraceae</taxon>
        <taxon>Faecalicatena</taxon>
    </lineage>
</organism>
<dbReference type="InterPro" id="IPR008248">
    <property type="entry name" value="CheB-like"/>
</dbReference>
<comment type="catalytic activity">
    <reaction evidence="6">
        <text>L-glutaminyl-[protein] + H2O = L-glutamyl-[protein] + NH4(+)</text>
        <dbReference type="Rhea" id="RHEA:16441"/>
        <dbReference type="Rhea" id="RHEA-COMP:10207"/>
        <dbReference type="Rhea" id="RHEA-COMP:10208"/>
        <dbReference type="ChEBI" id="CHEBI:15377"/>
        <dbReference type="ChEBI" id="CHEBI:28938"/>
        <dbReference type="ChEBI" id="CHEBI:29973"/>
        <dbReference type="ChEBI" id="CHEBI:30011"/>
        <dbReference type="EC" id="3.5.1.44"/>
    </reaction>
</comment>
<dbReference type="Gene3D" id="3.40.50.180">
    <property type="entry name" value="Methylesterase CheB, C-terminal domain"/>
    <property type="match status" value="1"/>
</dbReference>
<dbReference type="RefSeq" id="WP_109708763.1">
    <property type="nucleotide sequence ID" value="NZ_QGDS01000001.1"/>
</dbReference>
<comment type="similarity">
    <text evidence="6">Belongs to the CheB family.</text>
</comment>
<gene>
    <name evidence="6" type="primary">cheB</name>
    <name evidence="11" type="ORF">SAMN05216529_101666</name>
</gene>
<feature type="modified residue" description="4-aspartylphosphate" evidence="6 8">
    <location>
        <position position="60"/>
    </location>
</feature>
<dbReference type="SUPFAM" id="SSF52172">
    <property type="entry name" value="CheY-like"/>
    <property type="match status" value="1"/>
</dbReference>
<dbReference type="Gene3D" id="3.40.50.2300">
    <property type="match status" value="1"/>
</dbReference>
<evidence type="ECO:0000313" key="12">
    <source>
        <dbReference type="Proteomes" id="UP000254051"/>
    </source>
</evidence>
<evidence type="ECO:0000256" key="8">
    <source>
        <dbReference type="PROSITE-ProRule" id="PRU00169"/>
    </source>
</evidence>
<name>A0A316A3L9_9FIRM</name>
<dbReference type="GO" id="GO:0008984">
    <property type="term" value="F:protein-glutamate methylesterase activity"/>
    <property type="evidence" value="ECO:0007669"/>
    <property type="project" value="UniProtKB-UniRule"/>
</dbReference>
<dbReference type="PIRSF" id="PIRSF000876">
    <property type="entry name" value="RR_chemtxs_CheB"/>
    <property type="match status" value="1"/>
</dbReference>
<dbReference type="PROSITE" id="PS50122">
    <property type="entry name" value="CHEB"/>
    <property type="match status" value="1"/>
</dbReference>
<evidence type="ECO:0000256" key="2">
    <source>
        <dbReference type="ARBA" id="ARBA00022500"/>
    </source>
</evidence>
<comment type="domain">
    <text evidence="6">Contains a C-terminal catalytic domain, and an N-terminal region which modulates catalytic activity.</text>
</comment>
<dbReference type="Proteomes" id="UP000254051">
    <property type="component" value="Unassembled WGS sequence"/>
</dbReference>
<dbReference type="PROSITE" id="PS50110">
    <property type="entry name" value="RESPONSE_REGULATORY"/>
    <property type="match status" value="1"/>
</dbReference>
<dbReference type="HAMAP" id="MF_00099">
    <property type="entry name" value="CheB_chemtxs"/>
    <property type="match status" value="1"/>
</dbReference>
<protein>
    <recommendedName>
        <fullName evidence="6">Protein-glutamate methylesterase/protein-glutamine glutaminase</fullName>
        <ecNumber evidence="6">3.1.1.61</ecNumber>
        <ecNumber evidence="6">3.5.1.44</ecNumber>
    </recommendedName>
</protein>
<dbReference type="NCBIfam" id="NF001965">
    <property type="entry name" value="PRK00742.1"/>
    <property type="match status" value="1"/>
</dbReference>
<evidence type="ECO:0000256" key="1">
    <source>
        <dbReference type="ARBA" id="ARBA00022490"/>
    </source>
</evidence>
<sequence length="348" mass="37709">MAANNIIKVFVIDDSLVFDKFLSQELPKVNPNIQVIGYSTDPLDALRKIPQLKPDVITLDVEMPRMDGISFLKELLPKHPIPVILASSLNVDVFDALSYGAVDFVKKPDMSRNYNAQVFAQSLVSKIIIASRATVHQPEVPSPQTTSSSHTATPLSYSSMLIAIGASTGGTEATVQILKELPGNLPGILITQHMPEGFTKMYADRLNKLCQMEVREAKDGDIIHPGLALVAPGGDLQMKVVRDGNQYRIRCYPGEKVNGHRPSVDVLFHSVAETAGQKAVGIILTGMGQDGAQGLLHMRKSGAYTIGQDKESCVVYGMPMVAHQIGGVTTQASCQNIASVLMTYLRKL</sequence>
<dbReference type="CDD" id="cd16432">
    <property type="entry name" value="CheB_Rec"/>
    <property type="match status" value="1"/>
</dbReference>
<dbReference type="EC" id="3.5.1.44" evidence="6"/>
<keyword evidence="12" id="KW-1185">Reference proteome</keyword>
<reference evidence="12" key="1">
    <citation type="submission" date="2017-07" db="EMBL/GenBank/DDBJ databases">
        <authorList>
            <person name="Varghese N."/>
            <person name="Submissions S."/>
        </authorList>
    </citation>
    <scope>NUCLEOTIDE SEQUENCE [LARGE SCALE GENOMIC DNA]</scope>
    <source>
        <strain evidence="12">NLAE-zl-C134</strain>
    </source>
</reference>
<evidence type="ECO:0000256" key="4">
    <source>
        <dbReference type="ARBA" id="ARBA00024867"/>
    </source>
</evidence>
<dbReference type="InterPro" id="IPR001789">
    <property type="entry name" value="Sig_transdc_resp-reg_receiver"/>
</dbReference>
<dbReference type="Pfam" id="PF00072">
    <property type="entry name" value="Response_reg"/>
    <property type="match status" value="1"/>
</dbReference>
<keyword evidence="2 6" id="KW-0145">Chemotaxis</keyword>
<dbReference type="GO" id="GO:0000156">
    <property type="term" value="F:phosphorelay response regulator activity"/>
    <property type="evidence" value="ECO:0007669"/>
    <property type="project" value="InterPro"/>
</dbReference>
<dbReference type="InterPro" id="IPR000673">
    <property type="entry name" value="Sig_transdc_resp-reg_Me-estase"/>
</dbReference>
<comment type="catalytic activity">
    <reaction evidence="5 6">
        <text>[protein]-L-glutamate 5-O-methyl ester + H2O = L-glutamyl-[protein] + methanol + H(+)</text>
        <dbReference type="Rhea" id="RHEA:23236"/>
        <dbReference type="Rhea" id="RHEA-COMP:10208"/>
        <dbReference type="Rhea" id="RHEA-COMP:10311"/>
        <dbReference type="ChEBI" id="CHEBI:15377"/>
        <dbReference type="ChEBI" id="CHEBI:15378"/>
        <dbReference type="ChEBI" id="CHEBI:17790"/>
        <dbReference type="ChEBI" id="CHEBI:29973"/>
        <dbReference type="ChEBI" id="CHEBI:82795"/>
        <dbReference type="EC" id="3.1.1.61"/>
    </reaction>
</comment>
<dbReference type="CDD" id="cd17541">
    <property type="entry name" value="REC_CheB-like"/>
    <property type="match status" value="1"/>
</dbReference>
<dbReference type="GO" id="GO:0006935">
    <property type="term" value="P:chemotaxis"/>
    <property type="evidence" value="ECO:0007669"/>
    <property type="project" value="UniProtKB-UniRule"/>
</dbReference>
<dbReference type="EMBL" id="UHJJ01000001">
    <property type="protein sequence ID" value="SUQ12769.1"/>
    <property type="molecule type" value="Genomic_DNA"/>
</dbReference>
<feature type="active site" evidence="6 7">
    <location>
        <position position="290"/>
    </location>
</feature>
<dbReference type="EC" id="3.1.1.61" evidence="6"/>
<dbReference type="GO" id="GO:0005737">
    <property type="term" value="C:cytoplasm"/>
    <property type="evidence" value="ECO:0007669"/>
    <property type="project" value="UniProtKB-SubCell"/>
</dbReference>
<keyword evidence="3 6" id="KW-0378">Hydrolase</keyword>
<keyword evidence="1 6" id="KW-0963">Cytoplasm</keyword>
<proteinExistence type="inferred from homology"/>
<evidence type="ECO:0000256" key="7">
    <source>
        <dbReference type="PROSITE-ProRule" id="PRU00050"/>
    </source>
</evidence>
<comment type="function">
    <text evidence="4">May play the central regulatory role in sporulation. It may be an element of the effector pathway responsible for the activation of sporulation genes in response to nutritional stress. Spo0A may act in concert with spo0H (a sigma factor) to control the expression of some genes that are critical to the sporulation process.</text>
</comment>
<dbReference type="GO" id="GO:0050568">
    <property type="term" value="F:protein-glutamine glutaminase activity"/>
    <property type="evidence" value="ECO:0007669"/>
    <property type="project" value="UniProtKB-UniRule"/>
</dbReference>
<evidence type="ECO:0000256" key="6">
    <source>
        <dbReference type="HAMAP-Rule" id="MF_00099"/>
    </source>
</evidence>
<dbReference type="Pfam" id="PF01339">
    <property type="entry name" value="CheB_methylest"/>
    <property type="match status" value="1"/>
</dbReference>
<accession>A0A316A3L9</accession>
<evidence type="ECO:0000259" key="9">
    <source>
        <dbReference type="PROSITE" id="PS50110"/>
    </source>
</evidence>